<dbReference type="InterPro" id="IPR050796">
    <property type="entry name" value="SCF_F-box_component"/>
</dbReference>
<dbReference type="InterPro" id="IPR001810">
    <property type="entry name" value="F-box_dom"/>
</dbReference>
<dbReference type="PANTHER" id="PTHR31672">
    <property type="entry name" value="BNACNNG10540D PROTEIN"/>
    <property type="match status" value="1"/>
</dbReference>
<sequence>MTAPELGAERELCGDLIREILLKLPVKSLLRFKQVSKTWLQMITSTSFISSHYSVAKNRQPGPPFFSIRNELAALWNPGTRKLEAVPPDRIHEEHSWMFGFGHVDYKDDRFSYKVGLLSPPKNNVAYWLQLYSSGSDSWKVLMTPDGSRCCSWTGRGVNLNGKYHTLFVDPNKKPEEGNGYKHDFHIMTFDYDNAVFGRMEVPKVLPITGRWNLMFKSFLTLDGDKCLCLVIRWKNAEVNHEGFMDVWVMSKYGVKESWSKKGTTGRIFLQLSFPRIVFLQLCIICS</sequence>
<accession>A0A7N0UJ90</accession>
<dbReference type="AlphaFoldDB" id="A0A7N0UJ90"/>
<keyword evidence="3" id="KW-1185">Reference proteome</keyword>
<dbReference type="InterPro" id="IPR036047">
    <property type="entry name" value="F-box-like_dom_sf"/>
</dbReference>
<name>A0A7N0UJ90_KALFE</name>
<dbReference type="PANTHER" id="PTHR31672:SF13">
    <property type="entry name" value="F-BOX PROTEIN CPR30-LIKE"/>
    <property type="match status" value="1"/>
</dbReference>
<dbReference type="InterPro" id="IPR006527">
    <property type="entry name" value="F-box-assoc_dom_typ1"/>
</dbReference>
<dbReference type="Proteomes" id="UP000594263">
    <property type="component" value="Unplaced"/>
</dbReference>
<feature type="domain" description="F-box" evidence="1">
    <location>
        <begin position="12"/>
        <end position="52"/>
    </location>
</feature>
<dbReference type="OMA" id="LIVIWND"/>
<evidence type="ECO:0000259" key="1">
    <source>
        <dbReference type="SMART" id="SM00256"/>
    </source>
</evidence>
<dbReference type="SUPFAM" id="SSF81383">
    <property type="entry name" value="F-box domain"/>
    <property type="match status" value="1"/>
</dbReference>
<evidence type="ECO:0000313" key="3">
    <source>
        <dbReference type="Proteomes" id="UP000594263"/>
    </source>
</evidence>
<dbReference type="EnsemblPlants" id="Kaladp0068s0053.1.v1.1">
    <property type="protein sequence ID" value="Kaladp0068s0053.1.v1.1"/>
    <property type="gene ID" value="Kaladp0068s0053.v1.1"/>
</dbReference>
<evidence type="ECO:0000313" key="2">
    <source>
        <dbReference type="EnsemblPlants" id="Kaladp0068s0053.1.v1.1"/>
    </source>
</evidence>
<dbReference type="Gramene" id="Kaladp0068s0053.1.v1.1">
    <property type="protein sequence ID" value="Kaladp0068s0053.1.v1.1"/>
    <property type="gene ID" value="Kaladp0068s0053.v1.1"/>
</dbReference>
<organism evidence="2 3">
    <name type="scientific">Kalanchoe fedtschenkoi</name>
    <name type="common">Lavender scallops</name>
    <name type="synonym">South American air plant</name>
    <dbReference type="NCBI Taxonomy" id="63787"/>
    <lineage>
        <taxon>Eukaryota</taxon>
        <taxon>Viridiplantae</taxon>
        <taxon>Streptophyta</taxon>
        <taxon>Embryophyta</taxon>
        <taxon>Tracheophyta</taxon>
        <taxon>Spermatophyta</taxon>
        <taxon>Magnoliopsida</taxon>
        <taxon>eudicotyledons</taxon>
        <taxon>Gunneridae</taxon>
        <taxon>Pentapetalae</taxon>
        <taxon>Saxifragales</taxon>
        <taxon>Crassulaceae</taxon>
        <taxon>Kalanchoe</taxon>
    </lineage>
</organism>
<reference evidence="2" key="1">
    <citation type="submission" date="2021-01" db="UniProtKB">
        <authorList>
            <consortium name="EnsemblPlants"/>
        </authorList>
    </citation>
    <scope>IDENTIFICATION</scope>
</reference>
<dbReference type="SMART" id="SM00256">
    <property type="entry name" value="FBOX"/>
    <property type="match status" value="1"/>
</dbReference>
<proteinExistence type="predicted"/>
<dbReference type="Pfam" id="PF00646">
    <property type="entry name" value="F-box"/>
    <property type="match status" value="1"/>
</dbReference>
<dbReference type="Pfam" id="PF07734">
    <property type="entry name" value="FBA_1"/>
    <property type="match status" value="1"/>
</dbReference>
<protein>
    <recommendedName>
        <fullName evidence="1">F-box domain-containing protein</fullName>
    </recommendedName>
</protein>